<dbReference type="Proteomes" id="UP000274822">
    <property type="component" value="Unassembled WGS sequence"/>
</dbReference>
<feature type="non-terminal residue" evidence="7">
    <location>
        <position position="1"/>
    </location>
</feature>
<evidence type="ECO:0000256" key="3">
    <source>
        <dbReference type="ARBA" id="ARBA00022989"/>
    </source>
</evidence>
<evidence type="ECO:0000256" key="2">
    <source>
        <dbReference type="ARBA" id="ARBA00022692"/>
    </source>
</evidence>
<dbReference type="PANTHER" id="PTHR19317">
    <property type="entry name" value="PRENYLATED RAB ACCEPTOR 1-RELATED"/>
    <property type="match status" value="1"/>
</dbReference>
<dbReference type="GO" id="GO:0016020">
    <property type="term" value="C:membrane"/>
    <property type="evidence" value="ECO:0007669"/>
    <property type="project" value="UniProtKB-SubCell"/>
</dbReference>
<dbReference type="EMBL" id="RBNJ01018513">
    <property type="protein sequence ID" value="RUS23801.1"/>
    <property type="molecule type" value="Genomic_DNA"/>
</dbReference>
<feature type="compositionally biased region" description="Polar residues" evidence="6">
    <location>
        <begin position="56"/>
        <end position="65"/>
    </location>
</feature>
<evidence type="ECO:0000313" key="8">
    <source>
        <dbReference type="Proteomes" id="UP000274822"/>
    </source>
</evidence>
<comment type="caution">
    <text evidence="7">The sequence shown here is derived from an EMBL/GenBank/DDBJ whole genome shotgun (WGS) entry which is preliminary data.</text>
</comment>
<keyword evidence="4 5" id="KW-0472">Membrane</keyword>
<dbReference type="AlphaFoldDB" id="A0A433Q1W3"/>
<gene>
    <name evidence="7" type="ORF">BC938DRAFT_474600</name>
</gene>
<feature type="transmembrane region" description="Helical" evidence="5">
    <location>
        <begin position="135"/>
        <end position="155"/>
    </location>
</feature>
<evidence type="ECO:0000256" key="4">
    <source>
        <dbReference type="ARBA" id="ARBA00023136"/>
    </source>
</evidence>
<dbReference type="PANTHER" id="PTHR19317:SF0">
    <property type="entry name" value="PRENYLATED RAB ACCEPTOR PROTEIN 1"/>
    <property type="match status" value="1"/>
</dbReference>
<comment type="subcellular location">
    <subcellularLocation>
        <location evidence="1 5">Membrane</location>
        <topology evidence="1 5">Multi-pass membrane protein</topology>
    </subcellularLocation>
</comment>
<sequence>PGNQGRGTGCPNRRLQGRPNQPAPDLFGSHQRPGAKHIPSNLYPSNNLLNHPTPPSLLQTSTKETTMSSSNAQYTALASSASAAASAIAADPRFGYFQKLRQERLSQLRPLGDFFDKNRISRPTSAQQISQRLRITNLFLLITIIFVVGGLQFISKQGSEPLVFGGTIITSAQMYAGLIGLSIPLLWISSAGSTVFWIIGAAAVIIGGHAAFLEPSIEGDFTSGSVQV</sequence>
<dbReference type="Pfam" id="PF03208">
    <property type="entry name" value="PRA1"/>
    <property type="match status" value="1"/>
</dbReference>
<feature type="compositionally biased region" description="Low complexity" evidence="6">
    <location>
        <begin position="39"/>
        <end position="50"/>
    </location>
</feature>
<feature type="transmembrane region" description="Helical" evidence="5">
    <location>
        <begin position="195"/>
        <end position="213"/>
    </location>
</feature>
<evidence type="ECO:0000256" key="1">
    <source>
        <dbReference type="ARBA" id="ARBA00004141"/>
    </source>
</evidence>
<evidence type="ECO:0000256" key="5">
    <source>
        <dbReference type="RuleBase" id="RU363107"/>
    </source>
</evidence>
<dbReference type="GO" id="GO:0005794">
    <property type="term" value="C:Golgi apparatus"/>
    <property type="evidence" value="ECO:0007669"/>
    <property type="project" value="TreeGrafter"/>
</dbReference>
<evidence type="ECO:0000256" key="6">
    <source>
        <dbReference type="SAM" id="MobiDB-lite"/>
    </source>
</evidence>
<dbReference type="InterPro" id="IPR004895">
    <property type="entry name" value="Prenylated_rab_accept_PRA1"/>
</dbReference>
<keyword evidence="8" id="KW-1185">Reference proteome</keyword>
<keyword evidence="2 5" id="KW-0812">Transmembrane</keyword>
<evidence type="ECO:0000313" key="7">
    <source>
        <dbReference type="EMBL" id="RUS23801.1"/>
    </source>
</evidence>
<feature type="transmembrane region" description="Helical" evidence="5">
    <location>
        <begin position="161"/>
        <end position="188"/>
    </location>
</feature>
<organism evidence="7 8">
    <name type="scientific">Jimgerdemannia flammicorona</name>
    <dbReference type="NCBI Taxonomy" id="994334"/>
    <lineage>
        <taxon>Eukaryota</taxon>
        <taxon>Fungi</taxon>
        <taxon>Fungi incertae sedis</taxon>
        <taxon>Mucoromycota</taxon>
        <taxon>Mucoromycotina</taxon>
        <taxon>Endogonomycetes</taxon>
        <taxon>Endogonales</taxon>
        <taxon>Endogonaceae</taxon>
        <taxon>Jimgerdemannia</taxon>
    </lineage>
</organism>
<keyword evidence="3 5" id="KW-1133">Transmembrane helix</keyword>
<name>A0A433Q1W3_9FUNG</name>
<reference evidence="7 8" key="1">
    <citation type="journal article" date="2018" name="New Phytol.">
        <title>Phylogenomics of Endogonaceae and evolution of mycorrhizas within Mucoromycota.</title>
        <authorList>
            <person name="Chang Y."/>
            <person name="Desiro A."/>
            <person name="Na H."/>
            <person name="Sandor L."/>
            <person name="Lipzen A."/>
            <person name="Clum A."/>
            <person name="Barry K."/>
            <person name="Grigoriev I.V."/>
            <person name="Martin F.M."/>
            <person name="Stajich J.E."/>
            <person name="Smith M.E."/>
            <person name="Bonito G."/>
            <person name="Spatafora J.W."/>
        </authorList>
    </citation>
    <scope>NUCLEOTIDE SEQUENCE [LARGE SCALE GENOMIC DNA]</scope>
    <source>
        <strain evidence="7 8">AD002</strain>
    </source>
</reference>
<proteinExistence type="inferred from homology"/>
<accession>A0A433Q1W3</accession>
<comment type="similarity">
    <text evidence="5">Belongs to the PRA1 family.</text>
</comment>
<feature type="region of interest" description="Disordered" evidence="6">
    <location>
        <begin position="1"/>
        <end position="65"/>
    </location>
</feature>
<protein>
    <recommendedName>
        <fullName evidence="5">PRA1 family protein</fullName>
    </recommendedName>
</protein>